<feature type="transmembrane region" description="Helical" evidence="1">
    <location>
        <begin position="17"/>
        <end position="39"/>
    </location>
</feature>
<accession>A0ABY0U475</accession>
<keyword evidence="3" id="KW-1185">Reference proteome</keyword>
<gene>
    <name evidence="2" type="ORF">SAMN04490205_1263</name>
</gene>
<reference evidence="2 3" key="1">
    <citation type="submission" date="2016-10" db="EMBL/GenBank/DDBJ databases">
        <authorList>
            <person name="Varghese N."/>
            <person name="Submissions S."/>
        </authorList>
    </citation>
    <scope>NUCLEOTIDE SEQUENCE [LARGE SCALE GENOMIC DNA]</scope>
    <source>
        <strain evidence="2 3">BS3111</strain>
    </source>
</reference>
<proteinExistence type="predicted"/>
<dbReference type="Pfam" id="PF05488">
    <property type="entry name" value="PAAR_motif"/>
    <property type="match status" value="1"/>
</dbReference>
<dbReference type="Proteomes" id="UP000183126">
    <property type="component" value="Chromosome I"/>
</dbReference>
<keyword evidence="1" id="KW-0812">Transmembrane</keyword>
<dbReference type="InterPro" id="IPR008727">
    <property type="entry name" value="PAAR_motif"/>
</dbReference>
<organism evidence="2 3">
    <name type="scientific">Pseudomonas trivialis</name>
    <dbReference type="NCBI Taxonomy" id="200450"/>
    <lineage>
        <taxon>Bacteria</taxon>
        <taxon>Pseudomonadati</taxon>
        <taxon>Pseudomonadota</taxon>
        <taxon>Gammaproteobacteria</taxon>
        <taxon>Pseudomonadales</taxon>
        <taxon>Pseudomonadaceae</taxon>
        <taxon>Pseudomonas</taxon>
    </lineage>
</organism>
<dbReference type="Gene3D" id="2.60.200.60">
    <property type="match status" value="1"/>
</dbReference>
<sequence length="422" mass="42973">MDAQAAARLGDEVAHGFGVAAMLAGAVAGALIGAAVIAATVATGGLAVVIMAGAIAAGGLSMFQIVKGLSTIFNLPEPTTGKLVMGSLNVYINGLNAMRAGEDIAASCTGLPMNHPLWPFPVLIAEGSATVFINGKPAARLHSKMVCGAHVKSGSPDTFIGGPTVSVAFVLDIEGWMHTGLETLGMLAAGGALILAGMAGLAVLAEFVVVGGLVLGGMAILGDLGDRLGPGYRDLLQGVAGMALLGLGAKLAKPKAAPALKAEPQTPLPKNLEEGPVKVPDVKGAGTLANAERGALTEANFAQNKIKSDRSFSEEGQKVYSELAGTPVKTVDDLAGALRAGTIKPSQLPIDYVDMNGTRLILNTRTSTALEQAGIPRGEWYGRNQTGVEAYPGTTFNDLAADQLKNNKLPPTGAEKLKSVRP</sequence>
<dbReference type="CDD" id="cd14742">
    <property type="entry name" value="PAAR_RHS"/>
    <property type="match status" value="1"/>
</dbReference>
<keyword evidence="1" id="KW-0472">Membrane</keyword>
<dbReference type="EMBL" id="LT629760">
    <property type="protein sequence ID" value="SDS03855.1"/>
    <property type="molecule type" value="Genomic_DNA"/>
</dbReference>
<protein>
    <submittedName>
        <fullName evidence="2">Zn-binding Pro-Ala-Ala-Arg (PAAR) domain-containing protein, incolved in TypeVI secretion</fullName>
    </submittedName>
</protein>
<name>A0ABY0U475_9PSED</name>
<evidence type="ECO:0000256" key="1">
    <source>
        <dbReference type="SAM" id="Phobius"/>
    </source>
</evidence>
<evidence type="ECO:0000313" key="2">
    <source>
        <dbReference type="EMBL" id="SDS03855.1"/>
    </source>
</evidence>
<evidence type="ECO:0000313" key="3">
    <source>
        <dbReference type="Proteomes" id="UP000183126"/>
    </source>
</evidence>
<feature type="transmembrane region" description="Helical" evidence="1">
    <location>
        <begin position="46"/>
        <end position="66"/>
    </location>
</feature>
<feature type="transmembrane region" description="Helical" evidence="1">
    <location>
        <begin position="187"/>
        <end position="215"/>
    </location>
</feature>
<dbReference type="RefSeq" id="WP_269457978.1">
    <property type="nucleotide sequence ID" value="NZ_JYLK01000001.1"/>
</dbReference>
<keyword evidence="1" id="KW-1133">Transmembrane helix</keyword>